<dbReference type="PANTHER" id="PTHR10492">
    <property type="match status" value="1"/>
</dbReference>
<protein>
    <recommendedName>
        <fullName evidence="3">Helitron helicase-like domain-containing protein</fullName>
    </recommendedName>
</protein>
<feature type="non-terminal residue" evidence="1">
    <location>
        <position position="352"/>
    </location>
</feature>
<dbReference type="Proteomes" id="UP000271889">
    <property type="component" value="Unassembled WGS sequence"/>
</dbReference>
<gene>
    <name evidence="1" type="ORF">CGOC_LOCUS6778</name>
</gene>
<dbReference type="AlphaFoldDB" id="A0A3P6U139"/>
<dbReference type="OrthoDB" id="10055660at2759"/>
<evidence type="ECO:0008006" key="3">
    <source>
        <dbReference type="Google" id="ProtNLM"/>
    </source>
</evidence>
<dbReference type="EMBL" id="UYRV01022596">
    <property type="protein sequence ID" value="VDK71894.1"/>
    <property type="molecule type" value="Genomic_DNA"/>
</dbReference>
<evidence type="ECO:0000313" key="1">
    <source>
        <dbReference type="EMBL" id="VDK71894.1"/>
    </source>
</evidence>
<organism evidence="1 2">
    <name type="scientific">Cylicostephanus goldi</name>
    <name type="common">Nematode worm</name>
    <dbReference type="NCBI Taxonomy" id="71465"/>
    <lineage>
        <taxon>Eukaryota</taxon>
        <taxon>Metazoa</taxon>
        <taxon>Ecdysozoa</taxon>
        <taxon>Nematoda</taxon>
        <taxon>Chromadorea</taxon>
        <taxon>Rhabditida</taxon>
        <taxon>Rhabditina</taxon>
        <taxon>Rhabditomorpha</taxon>
        <taxon>Strongyloidea</taxon>
        <taxon>Strongylidae</taxon>
        <taxon>Cylicostephanus</taxon>
    </lineage>
</organism>
<reference evidence="1 2" key="1">
    <citation type="submission" date="2018-11" db="EMBL/GenBank/DDBJ databases">
        <authorList>
            <consortium name="Pathogen Informatics"/>
        </authorList>
    </citation>
    <scope>NUCLEOTIDE SEQUENCE [LARGE SCALE GENOMIC DNA]</scope>
</reference>
<sequence length="352" mass="41235">MPHAHLLVTLANKVDTPEKIDSIISAELPDYPKRDDPERERKMLLFELVRKHMIHGPCSERPELGCRDANATKCSRGYPKPYRNFTELCNGGYPLYRRRDDGKVAVVGKLGKTFATNRDVVPTNLWLLQKHECHVNVEVCAAIQAFKYIFKYVFKGPDSVVLELLHNDDLMNKNVYLNEKKEKCVNLDMREIYRLARYVSHMEAAYRILRYPMHYTMHTVFTLIPHLPNEEPIFFTSTAYPPKRKKSKLLAYFDLVKEDDCAKNMTWVEVAENYHFNGTKYVRYKRKGLRIARLSSVNPKMLELYAVRKLLLYKKGVQSFEHLRTHRGKVYKSFMEAAEAAGYIEKTTEWQD</sequence>
<dbReference type="PANTHER" id="PTHR10492:SF57">
    <property type="entry name" value="ATP-DEPENDENT DNA HELICASE"/>
    <property type="match status" value="1"/>
</dbReference>
<keyword evidence="2" id="KW-1185">Reference proteome</keyword>
<proteinExistence type="predicted"/>
<evidence type="ECO:0000313" key="2">
    <source>
        <dbReference type="Proteomes" id="UP000271889"/>
    </source>
</evidence>
<name>A0A3P6U139_CYLGO</name>
<accession>A0A3P6U139</accession>